<dbReference type="EMBL" id="HBFR01018388">
    <property type="protein sequence ID" value="CAD8886162.1"/>
    <property type="molecule type" value="Transcribed_RNA"/>
</dbReference>
<name>A0A6U5GFU4_9STRA</name>
<evidence type="ECO:0000256" key="1">
    <source>
        <dbReference type="SAM" id="SignalP"/>
    </source>
</evidence>
<evidence type="ECO:0000313" key="4">
    <source>
        <dbReference type="EMBL" id="CAD8886163.1"/>
    </source>
</evidence>
<reference evidence="4" key="1">
    <citation type="submission" date="2021-01" db="EMBL/GenBank/DDBJ databases">
        <authorList>
            <person name="Corre E."/>
            <person name="Pelletier E."/>
            <person name="Niang G."/>
            <person name="Scheremetjew M."/>
            <person name="Finn R."/>
            <person name="Kale V."/>
            <person name="Holt S."/>
            <person name="Cochrane G."/>
            <person name="Meng A."/>
            <person name="Brown T."/>
            <person name="Cohen L."/>
        </authorList>
    </citation>
    <scope>NUCLEOTIDE SEQUENCE</scope>
    <source>
        <strain evidence="4">308</strain>
    </source>
</reference>
<feature type="chain" id="PRO_5035585771" description="Phosphatidate phosphatase APP1 catalytic domain-containing protein" evidence="1">
    <location>
        <begin position="17"/>
        <end position="387"/>
    </location>
</feature>
<feature type="signal peptide" evidence="1">
    <location>
        <begin position="1"/>
        <end position="16"/>
    </location>
</feature>
<dbReference type="GO" id="GO:0008195">
    <property type="term" value="F:phosphatidate phosphatase activity"/>
    <property type="evidence" value="ECO:0007669"/>
    <property type="project" value="InterPro"/>
</dbReference>
<dbReference type="AlphaFoldDB" id="A0A6U5GFU4"/>
<dbReference type="InterPro" id="IPR052935">
    <property type="entry name" value="Mg2+_PAP"/>
</dbReference>
<dbReference type="Pfam" id="PF09949">
    <property type="entry name" value="APP1_cat"/>
    <property type="match status" value="1"/>
</dbReference>
<evidence type="ECO:0000259" key="2">
    <source>
        <dbReference type="Pfam" id="PF09949"/>
    </source>
</evidence>
<gene>
    <name evidence="3" type="ORF">CHYS00102_LOCUS13360</name>
    <name evidence="4" type="ORF">CHYS00102_LOCUS13361</name>
</gene>
<dbReference type="InterPro" id="IPR019236">
    <property type="entry name" value="APP1_cat"/>
</dbReference>
<feature type="domain" description="Phosphatidate phosphatase APP1 catalytic" evidence="2">
    <location>
        <begin position="200"/>
        <end position="351"/>
    </location>
</feature>
<keyword evidence="1" id="KW-0732">Signal</keyword>
<accession>A0A6U5GFU4</accession>
<organism evidence="4">
    <name type="scientific">Corethron hystrix</name>
    <dbReference type="NCBI Taxonomy" id="216773"/>
    <lineage>
        <taxon>Eukaryota</taxon>
        <taxon>Sar</taxon>
        <taxon>Stramenopiles</taxon>
        <taxon>Ochrophyta</taxon>
        <taxon>Bacillariophyta</taxon>
        <taxon>Coscinodiscophyceae</taxon>
        <taxon>Corethrophycidae</taxon>
        <taxon>Corethrales</taxon>
        <taxon>Corethraceae</taxon>
        <taxon>Corethron</taxon>
    </lineage>
</organism>
<dbReference type="PANTHER" id="PTHR28208">
    <property type="entry name" value="PHOSPHATIDATE PHOSPHATASE APP1"/>
    <property type="match status" value="1"/>
</dbReference>
<evidence type="ECO:0000313" key="3">
    <source>
        <dbReference type="EMBL" id="CAD8886162.1"/>
    </source>
</evidence>
<protein>
    <recommendedName>
        <fullName evidence="2">Phosphatidate phosphatase APP1 catalytic domain-containing protein</fullName>
    </recommendedName>
</protein>
<sequence>MAMTFMLLRTFILTSSMVFSRQRLSRVKTDGRVILFPTTVSPSQKLIARGPNEDTNTRWIAHVHGWIFEPEEKSLKRRAFISLLRTVFDIEKTDEASDILRRRARSFLVDNDRGKRLSVRIGGENGLVVNLPRSRANGHFRKTVKLNNHDIMAALKLPGDMYNESLYNIKRTAPITLITPEDDDREFSGIIHFLPLTGLSVISDIDDTVKISNVLDKKSLLRTTFLEDFVPVPGMSDLFKTWEKNIDASFHLHFVSAAPWQLYEELSNFLNAQGFPQATFHLRSMRLKDKTILNLFRSPLKEKMSTIESILETYPERQFVLVGDSGEKDPECYGEILRRHPNQVKKAFIRNVTNETKSCIRFTIAFAGLGNELWELFDDASKVGPPI</sequence>
<proteinExistence type="predicted"/>
<dbReference type="EMBL" id="HBFR01018389">
    <property type="protein sequence ID" value="CAD8886163.1"/>
    <property type="molecule type" value="Transcribed_RNA"/>
</dbReference>
<dbReference type="PANTHER" id="PTHR28208:SF1">
    <property type="entry name" value="FILAMENT ORGANIZATION PROTEIN APP1-LIKE, PUTATIVE (AFU_ORTHOLOGUE AFUA_1G06650)-RELATED"/>
    <property type="match status" value="1"/>
</dbReference>